<accession>A0A3P7YIK7</accession>
<dbReference type="EMBL" id="UZAH01025468">
    <property type="protein sequence ID" value="VDO64523.1"/>
    <property type="molecule type" value="Genomic_DNA"/>
</dbReference>
<keyword evidence="3 7" id="KW-0812">Transmembrane</keyword>
<dbReference type="GO" id="GO:0006897">
    <property type="term" value="P:endocytosis"/>
    <property type="evidence" value="ECO:0007669"/>
    <property type="project" value="TreeGrafter"/>
</dbReference>
<dbReference type="PANTHER" id="PTHR10796">
    <property type="entry name" value="PATCHED-RELATED"/>
    <property type="match status" value="1"/>
</dbReference>
<comment type="subcellular location">
    <subcellularLocation>
        <location evidence="1">Membrane</location>
        <topology evidence="1">Multi-pass membrane protein</topology>
    </subcellularLocation>
</comment>
<dbReference type="OrthoDB" id="6510177at2759"/>
<evidence type="ECO:0000313" key="11">
    <source>
        <dbReference type="WBParaSite" id="HPBE_0000542701-mRNA-1"/>
    </source>
</evidence>
<dbReference type="PANTHER" id="PTHR10796:SF103">
    <property type="entry name" value="SSD DOMAIN-CONTAINING PROTEIN"/>
    <property type="match status" value="1"/>
</dbReference>
<gene>
    <name evidence="9" type="ORF">HPBE_LOCUS5428</name>
</gene>
<feature type="transmembrane region" description="Helical" evidence="7">
    <location>
        <begin position="844"/>
        <end position="866"/>
    </location>
</feature>
<dbReference type="Pfam" id="PF02460">
    <property type="entry name" value="Patched"/>
    <property type="match status" value="1"/>
</dbReference>
<dbReference type="AlphaFoldDB" id="A0A183FFT5"/>
<evidence type="ECO:0000256" key="2">
    <source>
        <dbReference type="ARBA" id="ARBA00005585"/>
    </source>
</evidence>
<feature type="transmembrane region" description="Helical" evidence="7">
    <location>
        <begin position="735"/>
        <end position="753"/>
    </location>
</feature>
<dbReference type="InterPro" id="IPR000731">
    <property type="entry name" value="SSD"/>
</dbReference>
<evidence type="ECO:0000256" key="4">
    <source>
        <dbReference type="ARBA" id="ARBA00022989"/>
    </source>
</evidence>
<reference evidence="11" key="2">
    <citation type="submission" date="2019-09" db="UniProtKB">
        <authorList>
            <consortium name="WormBaseParasite"/>
        </authorList>
    </citation>
    <scope>IDENTIFICATION</scope>
</reference>
<dbReference type="InterPro" id="IPR003392">
    <property type="entry name" value="PTHD_SSD"/>
</dbReference>
<evidence type="ECO:0000256" key="1">
    <source>
        <dbReference type="ARBA" id="ARBA00004141"/>
    </source>
</evidence>
<proteinExistence type="inferred from homology"/>
<dbReference type="InterPro" id="IPR051697">
    <property type="entry name" value="Patched_domain-protein"/>
</dbReference>
<evidence type="ECO:0000256" key="3">
    <source>
        <dbReference type="ARBA" id="ARBA00022692"/>
    </source>
</evidence>
<accession>A0A183FFT5</accession>
<name>A0A183FFT5_HELPZ</name>
<feature type="transmembrane region" description="Helical" evidence="7">
    <location>
        <begin position="381"/>
        <end position="401"/>
    </location>
</feature>
<feature type="transmembrane region" description="Helical" evidence="7">
    <location>
        <begin position="709"/>
        <end position="729"/>
    </location>
</feature>
<feature type="transmembrane region" description="Helical" evidence="7">
    <location>
        <begin position="350"/>
        <end position="374"/>
    </location>
</feature>
<organism evidence="10 11">
    <name type="scientific">Heligmosomoides polygyrus</name>
    <name type="common">Parasitic roundworm</name>
    <dbReference type="NCBI Taxonomy" id="6339"/>
    <lineage>
        <taxon>Eukaryota</taxon>
        <taxon>Metazoa</taxon>
        <taxon>Ecdysozoa</taxon>
        <taxon>Nematoda</taxon>
        <taxon>Chromadorea</taxon>
        <taxon>Rhabditida</taxon>
        <taxon>Rhabditina</taxon>
        <taxon>Rhabditomorpha</taxon>
        <taxon>Strongyloidea</taxon>
        <taxon>Heligmosomidae</taxon>
        <taxon>Heligmosomoides</taxon>
    </lineage>
</organism>
<keyword evidence="5 7" id="KW-0472">Membrane</keyword>
<evidence type="ECO:0000256" key="7">
    <source>
        <dbReference type="SAM" id="Phobius"/>
    </source>
</evidence>
<keyword evidence="10" id="KW-1185">Reference proteome</keyword>
<feature type="transmembrane region" description="Helical" evidence="7">
    <location>
        <begin position="245"/>
        <end position="270"/>
    </location>
</feature>
<dbReference type="GO" id="GO:0018996">
    <property type="term" value="P:molting cycle, collagen and cuticulin-based cuticle"/>
    <property type="evidence" value="ECO:0007669"/>
    <property type="project" value="TreeGrafter"/>
</dbReference>
<keyword evidence="4 7" id="KW-1133">Transmembrane helix</keyword>
<feature type="transmembrane region" description="Helical" evidence="7">
    <location>
        <begin position="282"/>
        <end position="303"/>
    </location>
</feature>
<feature type="transmembrane region" description="Helical" evidence="7">
    <location>
        <begin position="804"/>
        <end position="824"/>
    </location>
</feature>
<dbReference type="PROSITE" id="PS50156">
    <property type="entry name" value="SSD"/>
    <property type="match status" value="1"/>
</dbReference>
<feature type="transmembrane region" description="Helical" evidence="7">
    <location>
        <begin position="20"/>
        <end position="38"/>
    </location>
</feature>
<evidence type="ECO:0000259" key="8">
    <source>
        <dbReference type="PROSITE" id="PS50156"/>
    </source>
</evidence>
<dbReference type="Proteomes" id="UP000050761">
    <property type="component" value="Unassembled WGS sequence"/>
</dbReference>
<reference evidence="9 10" key="1">
    <citation type="submission" date="2018-11" db="EMBL/GenBank/DDBJ databases">
        <authorList>
            <consortium name="Pathogen Informatics"/>
        </authorList>
    </citation>
    <scope>NUCLEOTIDE SEQUENCE [LARGE SCALE GENOMIC DNA]</scope>
</reference>
<evidence type="ECO:0000313" key="10">
    <source>
        <dbReference type="Proteomes" id="UP000050761"/>
    </source>
</evidence>
<dbReference type="GO" id="GO:0005886">
    <property type="term" value="C:plasma membrane"/>
    <property type="evidence" value="ECO:0007669"/>
    <property type="project" value="TreeGrafter"/>
</dbReference>
<sequence length="876" mass="99159">MRPLERFFYAYGDFLARHPWPFVIVPALLTIVASYGILSFRSQDDIWDIYAPLDGLARVEEEALRPFEYASGSHHYRMQVLVTRKDKGNVLTMEALDEMYEVQKFISANVSASDGIKEYQYEDMCGVYCEDSNGAVIGFLQTAIASQGMSTMRLTFPNAQALQRRVFLGYTLGGLTYRKEQPDEVGEATLVMLHYMVDLHLPNGKALAVDFETKLRRVFETATETSADLQYWLLTKDREVEEQRAITLTSLPFLAVTAVVLMVFMLITLVDFPLYRSQYMESLVGMFSPMMALWTSSGILFWLGFPFSNILTVVPFLVVTIGIDDAFLILAGWRQSTKGASLEQRMAESIAISGASVTVTSVTDVLCFGVGLFANMPVVRLFCLFTTFALFLDFVYQLTFFSASMSLIVRRQIRLDEQAKKRKIQDETTVHVDKLKAKMNEAMVFSIMIPAFTTPIHEIPRPKKSRLEKFVDMLQTTTMKAVIMAIFFAHIGASTFFATKVNTDFNMENLYLKSSPLTEISRRMQDFFLRESFVVNVAVSPMPDFSSEAVREHFNELVGKLENIPNYGAGPDATIFWLRDYNNTISFWEEEGDYWSPAAMLKNYRDYGMEEKFIITKKNEKGEEVMDGFYFVVDYHNMTSFLEVMDLIDKRREIIAEYPFRVHSHHPYEKVPTESASSAPKNFFQTAISAIVLMSILVLLFVMNWEAIISVVVSIVSICLGIVAYLHVWGVALDAVSLISILMSVGFSVDYSAHVCYHYFAHAAEEINETKSEAGSVESGSSCSDESINKSLSKSMKELSNKRLLATFNGVGWPVIQSGLSTIIGMTPLMLVQAYVVAVFWKTVLLVGILGMFHALLVLPVIFILTEDVKRYFRCR</sequence>
<evidence type="ECO:0000256" key="5">
    <source>
        <dbReference type="ARBA" id="ARBA00023136"/>
    </source>
</evidence>
<feature type="transmembrane region" description="Helical" evidence="7">
    <location>
        <begin position="310"/>
        <end position="330"/>
    </location>
</feature>
<evidence type="ECO:0000313" key="9">
    <source>
        <dbReference type="EMBL" id="VDO64523.1"/>
    </source>
</evidence>
<dbReference type="WBParaSite" id="HPBE_0000542701-mRNA-1">
    <property type="protein sequence ID" value="HPBE_0000542701-mRNA-1"/>
    <property type="gene ID" value="HPBE_0000542701"/>
</dbReference>
<evidence type="ECO:0000256" key="6">
    <source>
        <dbReference type="ARBA" id="ARBA00023180"/>
    </source>
</evidence>
<dbReference type="GO" id="GO:0030659">
    <property type="term" value="C:cytoplasmic vesicle membrane"/>
    <property type="evidence" value="ECO:0007669"/>
    <property type="project" value="TreeGrafter"/>
</dbReference>
<feature type="transmembrane region" description="Helical" evidence="7">
    <location>
        <begin position="683"/>
        <end position="702"/>
    </location>
</feature>
<protein>
    <submittedName>
        <fullName evidence="11">SSD domain-containing protein</fullName>
    </submittedName>
</protein>
<comment type="similarity">
    <text evidence="2">Belongs to the patched family.</text>
</comment>
<feature type="domain" description="SSD" evidence="8">
    <location>
        <begin position="250"/>
        <end position="407"/>
    </location>
</feature>
<dbReference type="Gene3D" id="1.20.1640.10">
    <property type="entry name" value="Multidrug efflux transporter AcrB transmembrane domain"/>
    <property type="match status" value="2"/>
</dbReference>
<dbReference type="SUPFAM" id="SSF82866">
    <property type="entry name" value="Multidrug efflux transporter AcrB transmembrane domain"/>
    <property type="match status" value="2"/>
</dbReference>
<keyword evidence="6" id="KW-0325">Glycoprotein</keyword>